<feature type="binding site" evidence="7">
    <location>
        <position position="69"/>
    </location>
    <ligand>
        <name>Zn(2+)</name>
        <dbReference type="ChEBI" id="CHEBI:29105"/>
        <label>1</label>
    </ligand>
</feature>
<dbReference type="InterPro" id="IPR013022">
    <property type="entry name" value="Xyl_isomerase-like_TIM-brl"/>
</dbReference>
<dbReference type="InterPro" id="IPR018246">
    <property type="entry name" value="AP_endonuc_F2_Zn_BS"/>
</dbReference>
<feature type="binding site" evidence="7">
    <location>
        <position position="109"/>
    </location>
    <ligand>
        <name>Zn(2+)</name>
        <dbReference type="ChEBI" id="CHEBI:29105"/>
        <label>1</label>
    </ligand>
</feature>
<evidence type="ECO:0000256" key="6">
    <source>
        <dbReference type="ARBA" id="ARBA00023204"/>
    </source>
</evidence>
<dbReference type="AlphaFoldDB" id="A0A809R784"/>
<dbReference type="InterPro" id="IPR036237">
    <property type="entry name" value="Xyl_isomerase-like_sf"/>
</dbReference>
<dbReference type="GO" id="GO:0008081">
    <property type="term" value="F:phosphoric diester hydrolase activity"/>
    <property type="evidence" value="ECO:0007669"/>
    <property type="project" value="TreeGrafter"/>
</dbReference>
<keyword evidence="4 7" id="KW-0378">Hydrolase</keyword>
<dbReference type="PROSITE" id="PS51432">
    <property type="entry name" value="AP_NUCLEASE_F2_4"/>
    <property type="match status" value="1"/>
</dbReference>
<dbReference type="GO" id="GO:0008270">
    <property type="term" value="F:zinc ion binding"/>
    <property type="evidence" value="ECO:0007669"/>
    <property type="project" value="UniProtKB-UniRule"/>
</dbReference>
<dbReference type="PANTHER" id="PTHR21445">
    <property type="entry name" value="ENDONUCLEASE IV ENDODEOXYRIBONUCLEASE IV"/>
    <property type="match status" value="1"/>
</dbReference>
<dbReference type="PANTHER" id="PTHR21445:SF0">
    <property type="entry name" value="APURINIC-APYRIMIDINIC ENDONUCLEASE"/>
    <property type="match status" value="1"/>
</dbReference>
<evidence type="ECO:0000313" key="10">
    <source>
        <dbReference type="Proteomes" id="UP000662873"/>
    </source>
</evidence>
<evidence type="ECO:0000256" key="4">
    <source>
        <dbReference type="ARBA" id="ARBA00022801"/>
    </source>
</evidence>
<evidence type="ECO:0000259" key="8">
    <source>
        <dbReference type="Pfam" id="PF01261"/>
    </source>
</evidence>
<feature type="binding site" evidence="7">
    <location>
        <position position="145"/>
    </location>
    <ligand>
        <name>Zn(2+)</name>
        <dbReference type="ChEBI" id="CHEBI:29105"/>
        <label>1</label>
    </ligand>
</feature>
<keyword evidence="7" id="KW-0540">Nuclease</keyword>
<dbReference type="CDD" id="cd00019">
    <property type="entry name" value="AP2Ec"/>
    <property type="match status" value="1"/>
</dbReference>
<dbReference type="PROSITE" id="PS00730">
    <property type="entry name" value="AP_NUCLEASE_F2_2"/>
    <property type="match status" value="1"/>
</dbReference>
<comment type="similarity">
    <text evidence="1 7">Belongs to the AP endonuclease 2 family.</text>
</comment>
<dbReference type="Proteomes" id="UP000662873">
    <property type="component" value="Chromosome"/>
</dbReference>
<dbReference type="Gene3D" id="3.20.20.150">
    <property type="entry name" value="Divalent-metal-dependent TIM barrel enzymes"/>
    <property type="match status" value="1"/>
</dbReference>
<comment type="function">
    <text evidence="7">Endonuclease IV plays a role in DNA repair. It cleaves phosphodiester bonds at apurinic or apyrimidinic (AP) sites, generating a 3'-hydroxyl group and a 5'-terminal sugar phosphate.</text>
</comment>
<sequence length="284" mass="31224">MSARWIGAHMPTSGGLRLALQRGREIGCTAVQVFTSSPQQWKAKPMADEAVERFQQAQAATGIDCVVSHDSYLVNLCATNDEIRAKSIEGLKAEVERCARLGIRWVVSHMGSHLGAGEEAGLQAVAEGARRVFEETSDSVTLLMETTAGQGSALNYRFEHLATLIESLQGHPRLGVCLDTCHLFAAGYDLRDRESYEATFSELERWVGLDRVKAIHANDSKKGLGSRVDRHAHIGEGEIGIEAFRLLVNDPRWIEVPILLETPDAETMHKVNLECLKSLLDPVP</sequence>
<dbReference type="SUPFAM" id="SSF51658">
    <property type="entry name" value="Xylose isomerase-like"/>
    <property type="match status" value="1"/>
</dbReference>
<evidence type="ECO:0000313" key="9">
    <source>
        <dbReference type="EMBL" id="BBO23339.1"/>
    </source>
</evidence>
<dbReference type="FunFam" id="3.20.20.150:FF:000001">
    <property type="entry name" value="Probable endonuclease 4"/>
    <property type="match status" value="1"/>
</dbReference>
<feature type="binding site" evidence="7">
    <location>
        <position position="182"/>
    </location>
    <ligand>
        <name>Zn(2+)</name>
        <dbReference type="ChEBI" id="CHEBI:29105"/>
        <label>3</label>
    </ligand>
</feature>
<dbReference type="GO" id="GO:0003906">
    <property type="term" value="F:DNA-(apurinic or apyrimidinic site) endonuclease activity"/>
    <property type="evidence" value="ECO:0007669"/>
    <property type="project" value="TreeGrafter"/>
</dbReference>
<gene>
    <name evidence="7" type="primary">nfo</name>
    <name evidence="9" type="ORF">NPRO_09340</name>
</gene>
<dbReference type="HAMAP" id="MF_00152">
    <property type="entry name" value="Nfo"/>
    <property type="match status" value="1"/>
</dbReference>
<evidence type="ECO:0000256" key="3">
    <source>
        <dbReference type="ARBA" id="ARBA00022763"/>
    </source>
</evidence>
<dbReference type="GO" id="GO:0008833">
    <property type="term" value="F:deoxyribonuclease IV (phage-T4-induced) activity"/>
    <property type="evidence" value="ECO:0007669"/>
    <property type="project" value="UniProtKB-UniRule"/>
</dbReference>
<evidence type="ECO:0000256" key="2">
    <source>
        <dbReference type="ARBA" id="ARBA00022723"/>
    </source>
</evidence>
<evidence type="ECO:0000256" key="7">
    <source>
        <dbReference type="HAMAP-Rule" id="MF_00152"/>
    </source>
</evidence>
<feature type="binding site" evidence="7">
    <location>
        <position position="145"/>
    </location>
    <ligand>
        <name>Zn(2+)</name>
        <dbReference type="ChEBI" id="CHEBI:29105"/>
        <label>2</label>
    </ligand>
</feature>
<keyword evidence="3 7" id="KW-0227">DNA damage</keyword>
<keyword evidence="6 7" id="KW-0234">DNA repair</keyword>
<evidence type="ECO:0000256" key="1">
    <source>
        <dbReference type="ARBA" id="ARBA00005340"/>
    </source>
</evidence>
<feature type="domain" description="Xylose isomerase-like TIM barrel" evidence="8">
    <location>
        <begin position="22"/>
        <end position="278"/>
    </location>
</feature>
<protein>
    <recommendedName>
        <fullName evidence="7">Probable endonuclease 4</fullName>
        <ecNumber evidence="7">3.1.21.2</ecNumber>
    </recommendedName>
    <alternativeName>
        <fullName evidence="7">Endodeoxyribonuclease IV</fullName>
    </alternativeName>
    <alternativeName>
        <fullName evidence="7">Endonuclease IV</fullName>
    </alternativeName>
</protein>
<dbReference type="PROSITE" id="PS00731">
    <property type="entry name" value="AP_NUCLEASE_F2_3"/>
    <property type="match status" value="1"/>
</dbReference>
<dbReference type="KEGG" id="npy:NPRO_09340"/>
<name>A0A809R784_9BACT</name>
<dbReference type="GO" id="GO:0006284">
    <property type="term" value="P:base-excision repair"/>
    <property type="evidence" value="ECO:0007669"/>
    <property type="project" value="TreeGrafter"/>
</dbReference>
<comment type="catalytic activity">
    <reaction evidence="7">
        <text>Endonucleolytic cleavage to 5'-phosphooligonucleotide end-products.</text>
        <dbReference type="EC" id="3.1.21.2"/>
    </reaction>
</comment>
<keyword evidence="5 7" id="KW-0862">Zinc</keyword>
<reference evidence="9" key="1">
    <citation type="journal article" name="DNA Res.">
        <title>The physiological potential of anammox bacteria as revealed by their core genome structure.</title>
        <authorList>
            <person name="Okubo T."/>
            <person name="Toyoda A."/>
            <person name="Fukuhara K."/>
            <person name="Uchiyama I."/>
            <person name="Harigaya Y."/>
            <person name="Kuroiwa M."/>
            <person name="Suzuki T."/>
            <person name="Murakami Y."/>
            <person name="Suwa Y."/>
            <person name="Takami H."/>
        </authorList>
    </citation>
    <scope>NUCLEOTIDE SEQUENCE</scope>
    <source>
        <strain evidence="9">317325-2</strain>
    </source>
</reference>
<accession>A0A809R784</accession>
<feature type="binding site" evidence="7">
    <location>
        <position position="261"/>
    </location>
    <ligand>
        <name>Zn(2+)</name>
        <dbReference type="ChEBI" id="CHEBI:29105"/>
        <label>2</label>
    </ligand>
</feature>
<keyword evidence="7" id="KW-0255">Endonuclease</keyword>
<dbReference type="EMBL" id="AP021858">
    <property type="protein sequence ID" value="BBO23339.1"/>
    <property type="molecule type" value="Genomic_DNA"/>
</dbReference>
<dbReference type="Pfam" id="PF01261">
    <property type="entry name" value="AP_endonuc_2"/>
    <property type="match status" value="1"/>
</dbReference>
<feature type="binding site" evidence="7">
    <location>
        <position position="231"/>
    </location>
    <ligand>
        <name>Zn(2+)</name>
        <dbReference type="ChEBI" id="CHEBI:29105"/>
        <label>3</label>
    </ligand>
</feature>
<dbReference type="EC" id="3.1.21.2" evidence="7"/>
<dbReference type="NCBIfam" id="TIGR00587">
    <property type="entry name" value="nfo"/>
    <property type="match status" value="1"/>
</dbReference>
<dbReference type="InterPro" id="IPR001719">
    <property type="entry name" value="AP_endonuc_2"/>
</dbReference>
<dbReference type="SMART" id="SM00518">
    <property type="entry name" value="AP2Ec"/>
    <property type="match status" value="1"/>
</dbReference>
<feature type="binding site" evidence="7">
    <location>
        <position position="179"/>
    </location>
    <ligand>
        <name>Zn(2+)</name>
        <dbReference type="ChEBI" id="CHEBI:29105"/>
        <label>2</label>
    </ligand>
</feature>
<feature type="binding site" evidence="7">
    <location>
        <position position="216"/>
    </location>
    <ligand>
        <name>Zn(2+)</name>
        <dbReference type="ChEBI" id="CHEBI:29105"/>
        <label>2</label>
    </ligand>
</feature>
<evidence type="ECO:0000256" key="5">
    <source>
        <dbReference type="ARBA" id="ARBA00022833"/>
    </source>
</evidence>
<organism evidence="9 10">
    <name type="scientific">Candidatus Nitrosymbiomonas proteolyticus</name>
    <dbReference type="NCBI Taxonomy" id="2608984"/>
    <lineage>
        <taxon>Bacteria</taxon>
        <taxon>Bacillati</taxon>
        <taxon>Armatimonadota</taxon>
        <taxon>Armatimonadota incertae sedis</taxon>
        <taxon>Candidatus Nitrosymbiomonas</taxon>
    </lineage>
</organism>
<keyword evidence="2 7" id="KW-0479">Metal-binding</keyword>
<proteinExistence type="inferred from homology"/>
<comment type="cofactor">
    <cofactor evidence="7">
        <name>Zn(2+)</name>
        <dbReference type="ChEBI" id="CHEBI:29105"/>
    </cofactor>
    <text evidence="7">Binds 3 Zn(2+) ions.</text>
</comment>
<dbReference type="GO" id="GO:0003677">
    <property type="term" value="F:DNA binding"/>
    <property type="evidence" value="ECO:0007669"/>
    <property type="project" value="InterPro"/>
</dbReference>
<feature type="binding site" evidence="7">
    <location>
        <position position="229"/>
    </location>
    <ligand>
        <name>Zn(2+)</name>
        <dbReference type="ChEBI" id="CHEBI:29105"/>
        <label>3</label>
    </ligand>
</feature>